<keyword evidence="4" id="KW-1185">Reference proteome</keyword>
<dbReference type="PANTHER" id="PTHR18964:SF149">
    <property type="entry name" value="BIFUNCTIONAL UDP-N-ACETYLGLUCOSAMINE 2-EPIMERASE_N-ACETYLMANNOSAMINE KINASE"/>
    <property type="match status" value="1"/>
</dbReference>
<dbReference type="GO" id="GO:0006355">
    <property type="term" value="P:regulation of DNA-templated transcription"/>
    <property type="evidence" value="ECO:0007669"/>
    <property type="project" value="InterPro"/>
</dbReference>
<dbReference type="Gene3D" id="3.30.420.40">
    <property type="match status" value="2"/>
</dbReference>
<gene>
    <name evidence="3" type="ORF">SAMN05920897_10669</name>
</gene>
<evidence type="ECO:0000313" key="4">
    <source>
        <dbReference type="Proteomes" id="UP000186400"/>
    </source>
</evidence>
<dbReference type="Pfam" id="PF00480">
    <property type="entry name" value="ROK"/>
    <property type="match status" value="1"/>
</dbReference>
<dbReference type="EMBL" id="FTMS01000006">
    <property type="protein sequence ID" value="SIQ26980.1"/>
    <property type="molecule type" value="Genomic_DNA"/>
</dbReference>
<comment type="similarity">
    <text evidence="1">Belongs to the ROK (NagC/XylR) family.</text>
</comment>
<evidence type="ECO:0000313" key="3">
    <source>
        <dbReference type="EMBL" id="SIQ26980.1"/>
    </source>
</evidence>
<dbReference type="RefSeq" id="WP_076488355.1">
    <property type="nucleotide sequence ID" value="NZ_FTMS01000006.1"/>
</dbReference>
<evidence type="ECO:0000256" key="1">
    <source>
        <dbReference type="ARBA" id="ARBA00006479"/>
    </source>
</evidence>
<dbReference type="Pfam" id="PF09339">
    <property type="entry name" value="HTH_IclR"/>
    <property type="match status" value="1"/>
</dbReference>
<reference evidence="4" key="1">
    <citation type="submission" date="2017-01" db="EMBL/GenBank/DDBJ databases">
        <authorList>
            <person name="Varghese N."/>
            <person name="Submissions S."/>
        </authorList>
    </citation>
    <scope>NUCLEOTIDE SEQUENCE [LARGE SCALE GENOMIC DNA]</scope>
    <source>
        <strain evidence="4">ASpG1</strain>
    </source>
</reference>
<dbReference type="InterPro" id="IPR005471">
    <property type="entry name" value="Tscrpt_reg_IclR_N"/>
</dbReference>
<dbReference type="GO" id="GO:0003677">
    <property type="term" value="F:DNA binding"/>
    <property type="evidence" value="ECO:0007669"/>
    <property type="project" value="InterPro"/>
</dbReference>
<dbReference type="STRING" id="159291.SAMN05920897_10669"/>
<protein>
    <submittedName>
        <fullName evidence="3">ROK family protein</fullName>
    </submittedName>
</protein>
<dbReference type="Gene3D" id="1.10.10.10">
    <property type="entry name" value="Winged helix-like DNA-binding domain superfamily/Winged helix DNA-binding domain"/>
    <property type="match status" value="1"/>
</dbReference>
<dbReference type="SUPFAM" id="SSF53067">
    <property type="entry name" value="Actin-like ATPase domain"/>
    <property type="match status" value="1"/>
</dbReference>
<evidence type="ECO:0000259" key="2">
    <source>
        <dbReference type="Pfam" id="PF09339"/>
    </source>
</evidence>
<feature type="domain" description="HTH iclR-type" evidence="2">
    <location>
        <begin position="14"/>
        <end position="54"/>
    </location>
</feature>
<dbReference type="Proteomes" id="UP000186400">
    <property type="component" value="Unassembled WGS sequence"/>
</dbReference>
<dbReference type="OrthoDB" id="6501901at2"/>
<name>A0A1N6RDM2_9SPIO</name>
<dbReference type="InterPro" id="IPR043129">
    <property type="entry name" value="ATPase_NBD"/>
</dbReference>
<dbReference type="InterPro" id="IPR000600">
    <property type="entry name" value="ROK"/>
</dbReference>
<accession>A0A1N6RDM2</accession>
<proteinExistence type="inferred from homology"/>
<dbReference type="PANTHER" id="PTHR18964">
    <property type="entry name" value="ROK (REPRESSOR, ORF, KINASE) FAMILY"/>
    <property type="match status" value="1"/>
</dbReference>
<organism evidence="3 4">
    <name type="scientific">Alkalispirochaeta americana</name>
    <dbReference type="NCBI Taxonomy" id="159291"/>
    <lineage>
        <taxon>Bacteria</taxon>
        <taxon>Pseudomonadati</taxon>
        <taxon>Spirochaetota</taxon>
        <taxon>Spirochaetia</taxon>
        <taxon>Spirochaetales</taxon>
        <taxon>Spirochaetaceae</taxon>
        <taxon>Alkalispirochaeta</taxon>
    </lineage>
</organism>
<sequence>MGTQDRIKGENLRTLLETLRSSPAVSRADLSRSTGLRPSTVTNLVRELSRQGWVLERGRGTPGAGGGKPSRLLSLDPGRGRYISFFWTSRELTGVLVDCTGRVVSSARRGCAPEVPGSSGAQSPSGEEFSSLLAGLARELQKGSPGGSSSGAGESRAVPILGAALAVASVVTPEGNVRASADFPHDLENLPRLLRQALADSLARGDLARETVQLLPVVVENDANCIAFNAWRKTRLQEEVLLALVFTEDPPSVGAGMVMGGRVWRGARGSAGELLPPSPGHTPEELDMAAATAVRFSDPSRVVISVPDSASPEGLRGELRETRRALDDSGITVETVLHRQAALLGAAHLVYEDSLDTILAGEGMK</sequence>
<dbReference type="SUPFAM" id="SSF46785">
    <property type="entry name" value="Winged helix' DNA-binding domain"/>
    <property type="match status" value="1"/>
</dbReference>
<dbReference type="InterPro" id="IPR036390">
    <property type="entry name" value="WH_DNA-bd_sf"/>
</dbReference>
<dbReference type="InterPro" id="IPR036388">
    <property type="entry name" value="WH-like_DNA-bd_sf"/>
</dbReference>
<dbReference type="CDD" id="cd23763">
    <property type="entry name" value="ASKHA_ATPase_ROK"/>
    <property type="match status" value="1"/>
</dbReference>
<dbReference type="AlphaFoldDB" id="A0A1N6RDM2"/>